<name>A0ABY7EMH2_MYAAR</name>
<gene>
    <name evidence="1" type="ORF">MAR_035082</name>
</gene>
<protein>
    <submittedName>
        <fullName evidence="1">Uncharacterized protein</fullName>
    </submittedName>
</protein>
<dbReference type="Proteomes" id="UP001164746">
    <property type="component" value="Chromosome 7"/>
</dbReference>
<accession>A0ABY7EMH2</accession>
<reference evidence="1" key="1">
    <citation type="submission" date="2022-11" db="EMBL/GenBank/DDBJ databases">
        <title>Centuries of genome instability and evolution in soft-shell clam transmissible cancer (bioRxiv).</title>
        <authorList>
            <person name="Hart S.F.M."/>
            <person name="Yonemitsu M.A."/>
            <person name="Giersch R.M."/>
            <person name="Beal B.F."/>
            <person name="Arriagada G."/>
            <person name="Davis B.W."/>
            <person name="Ostrander E.A."/>
            <person name="Goff S.P."/>
            <person name="Metzger M.J."/>
        </authorList>
    </citation>
    <scope>NUCLEOTIDE SEQUENCE</scope>
    <source>
        <strain evidence="1">MELC-2E11</strain>
        <tissue evidence="1">Siphon/mantle</tissue>
    </source>
</reference>
<organism evidence="1 2">
    <name type="scientific">Mya arenaria</name>
    <name type="common">Soft-shell clam</name>
    <dbReference type="NCBI Taxonomy" id="6604"/>
    <lineage>
        <taxon>Eukaryota</taxon>
        <taxon>Metazoa</taxon>
        <taxon>Spiralia</taxon>
        <taxon>Lophotrochozoa</taxon>
        <taxon>Mollusca</taxon>
        <taxon>Bivalvia</taxon>
        <taxon>Autobranchia</taxon>
        <taxon>Heteroconchia</taxon>
        <taxon>Euheterodonta</taxon>
        <taxon>Imparidentia</taxon>
        <taxon>Neoheterodontei</taxon>
        <taxon>Myida</taxon>
        <taxon>Myoidea</taxon>
        <taxon>Myidae</taxon>
        <taxon>Mya</taxon>
    </lineage>
</organism>
<proteinExistence type="predicted"/>
<dbReference type="EMBL" id="CP111018">
    <property type="protein sequence ID" value="WAR10006.1"/>
    <property type="molecule type" value="Genomic_DNA"/>
</dbReference>
<evidence type="ECO:0000313" key="1">
    <source>
        <dbReference type="EMBL" id="WAR10006.1"/>
    </source>
</evidence>
<sequence length="69" mass="7506">MEKMNEIALPGCVGAIDVVSLIFKHSITTPLTPDEISSTSENGNWLFGGRVRGHDRGRTIAHIGTRSRT</sequence>
<evidence type="ECO:0000313" key="2">
    <source>
        <dbReference type="Proteomes" id="UP001164746"/>
    </source>
</evidence>
<keyword evidence="2" id="KW-1185">Reference proteome</keyword>